<dbReference type="AlphaFoldDB" id="A0A7W3UXE4"/>
<name>A0A7W3UXE4_9GAMM</name>
<dbReference type="InterPro" id="IPR051401">
    <property type="entry name" value="GtrA_CellWall_Glycosyl"/>
</dbReference>
<evidence type="ECO:0000256" key="4">
    <source>
        <dbReference type="ARBA" id="ARBA00022989"/>
    </source>
</evidence>
<organism evidence="8 9">
    <name type="scientific">Stenotrophomonas koreensis</name>
    <dbReference type="NCBI Taxonomy" id="266128"/>
    <lineage>
        <taxon>Bacteria</taxon>
        <taxon>Pseudomonadati</taxon>
        <taxon>Pseudomonadota</taxon>
        <taxon>Gammaproteobacteria</taxon>
        <taxon>Lysobacterales</taxon>
        <taxon>Lysobacteraceae</taxon>
        <taxon>Stenotrophomonas</taxon>
    </lineage>
</organism>
<comment type="similarity">
    <text evidence="2">Belongs to the GtrA family.</text>
</comment>
<feature type="transmembrane region" description="Helical" evidence="6">
    <location>
        <begin position="36"/>
        <end position="57"/>
    </location>
</feature>
<evidence type="ECO:0000256" key="1">
    <source>
        <dbReference type="ARBA" id="ARBA00004141"/>
    </source>
</evidence>
<dbReference type="Proteomes" id="UP000550609">
    <property type="component" value="Unassembled WGS sequence"/>
</dbReference>
<dbReference type="PANTHER" id="PTHR38459">
    <property type="entry name" value="PROPHAGE BACTOPRENOL-LINKED GLUCOSE TRANSLOCASE HOMOLOG"/>
    <property type="match status" value="1"/>
</dbReference>
<keyword evidence="5 6" id="KW-0472">Membrane</keyword>
<sequence length="129" mass="14103">MRHRLIRFLVSGGSAAAVEFTVFVALHTLLGNPWLIASQSISFGCGFACSFLLNRHWVFRSGGAAWQELLRYALIAGINLVVGNAILLLLTGPLELNGYIAKFLVMAGIAVWNYLVFSRLVFKNTSGNT</sequence>
<accession>A0A7W3UXE4</accession>
<gene>
    <name evidence="8" type="ORF">H4O09_00925</name>
</gene>
<dbReference type="RefSeq" id="WP_182621080.1">
    <property type="nucleotide sequence ID" value="NZ_JACIUV010000001.1"/>
</dbReference>
<evidence type="ECO:0000256" key="3">
    <source>
        <dbReference type="ARBA" id="ARBA00022692"/>
    </source>
</evidence>
<feature type="transmembrane region" description="Helical" evidence="6">
    <location>
        <begin position="96"/>
        <end position="117"/>
    </location>
</feature>
<feature type="transmembrane region" description="Helical" evidence="6">
    <location>
        <begin position="7"/>
        <end position="30"/>
    </location>
</feature>
<evidence type="ECO:0000313" key="9">
    <source>
        <dbReference type="Proteomes" id="UP000550609"/>
    </source>
</evidence>
<evidence type="ECO:0000256" key="2">
    <source>
        <dbReference type="ARBA" id="ARBA00009399"/>
    </source>
</evidence>
<dbReference type="GO" id="GO:0000271">
    <property type="term" value="P:polysaccharide biosynthetic process"/>
    <property type="evidence" value="ECO:0007669"/>
    <property type="project" value="InterPro"/>
</dbReference>
<evidence type="ECO:0000256" key="5">
    <source>
        <dbReference type="ARBA" id="ARBA00023136"/>
    </source>
</evidence>
<feature type="domain" description="GtrA/DPMS transmembrane" evidence="7">
    <location>
        <begin position="7"/>
        <end position="122"/>
    </location>
</feature>
<dbReference type="InterPro" id="IPR007267">
    <property type="entry name" value="GtrA_DPMS_TM"/>
</dbReference>
<proteinExistence type="inferred from homology"/>
<evidence type="ECO:0000313" key="8">
    <source>
        <dbReference type="EMBL" id="MBB1115629.1"/>
    </source>
</evidence>
<protein>
    <submittedName>
        <fullName evidence="8">GtrA family protein</fullName>
    </submittedName>
</protein>
<dbReference type="GO" id="GO:0005886">
    <property type="term" value="C:plasma membrane"/>
    <property type="evidence" value="ECO:0007669"/>
    <property type="project" value="TreeGrafter"/>
</dbReference>
<evidence type="ECO:0000259" key="7">
    <source>
        <dbReference type="Pfam" id="PF04138"/>
    </source>
</evidence>
<comment type="subcellular location">
    <subcellularLocation>
        <location evidence="1">Membrane</location>
        <topology evidence="1">Multi-pass membrane protein</topology>
    </subcellularLocation>
</comment>
<feature type="transmembrane region" description="Helical" evidence="6">
    <location>
        <begin position="69"/>
        <end position="90"/>
    </location>
</feature>
<dbReference type="EMBL" id="JACIUV010000001">
    <property type="protein sequence ID" value="MBB1115629.1"/>
    <property type="molecule type" value="Genomic_DNA"/>
</dbReference>
<keyword evidence="4 6" id="KW-1133">Transmembrane helix</keyword>
<keyword evidence="3 6" id="KW-0812">Transmembrane</keyword>
<dbReference type="PANTHER" id="PTHR38459:SF1">
    <property type="entry name" value="PROPHAGE BACTOPRENOL-LINKED GLUCOSE TRANSLOCASE HOMOLOG"/>
    <property type="match status" value="1"/>
</dbReference>
<dbReference type="Pfam" id="PF04138">
    <property type="entry name" value="GtrA_DPMS_TM"/>
    <property type="match status" value="1"/>
</dbReference>
<reference evidence="8 9" key="1">
    <citation type="submission" date="2020-08" db="EMBL/GenBank/DDBJ databases">
        <title>Stenotrophomonas sp. W1S232.</title>
        <authorList>
            <person name="Deng Y."/>
        </authorList>
    </citation>
    <scope>NUCLEOTIDE SEQUENCE [LARGE SCALE GENOMIC DNA]</scope>
    <source>
        <strain evidence="8 9">W1S232</strain>
    </source>
</reference>
<evidence type="ECO:0000256" key="6">
    <source>
        <dbReference type="SAM" id="Phobius"/>
    </source>
</evidence>
<comment type="caution">
    <text evidence="8">The sequence shown here is derived from an EMBL/GenBank/DDBJ whole genome shotgun (WGS) entry which is preliminary data.</text>
</comment>